<dbReference type="PANTHER" id="PTHR38431:SF1">
    <property type="entry name" value="BLL2305 PROTEIN"/>
    <property type="match status" value="1"/>
</dbReference>
<evidence type="ECO:0000313" key="4">
    <source>
        <dbReference type="Proteomes" id="UP000009226"/>
    </source>
</evidence>
<accession>F6B6P0</accession>
<dbReference type="InterPro" id="IPR010093">
    <property type="entry name" value="SinI_DNA-bd"/>
</dbReference>
<dbReference type="HOGENOM" id="CLU_053344_0_0_9"/>
<feature type="domain" description="Helix-turn-helix" evidence="2">
    <location>
        <begin position="6"/>
        <end position="54"/>
    </location>
</feature>
<dbReference type="EMBL" id="CP002736">
    <property type="protein sequence ID" value="AEF94414.1"/>
    <property type="molecule type" value="Genomic_DNA"/>
</dbReference>
<dbReference type="InterPro" id="IPR024370">
    <property type="entry name" value="PBP_domain"/>
</dbReference>
<dbReference type="Pfam" id="PF12727">
    <property type="entry name" value="PBP_like"/>
    <property type="match status" value="1"/>
</dbReference>
<dbReference type="InterPro" id="IPR041657">
    <property type="entry name" value="HTH_17"/>
</dbReference>
<feature type="domain" description="PBP" evidence="1">
    <location>
        <begin position="106"/>
        <end position="297"/>
    </location>
</feature>
<dbReference type="Pfam" id="PF12728">
    <property type="entry name" value="HTH_17"/>
    <property type="match status" value="1"/>
</dbReference>
<protein>
    <submittedName>
        <fullName evidence="3">DNA binding domain protein, excisionase family</fullName>
    </submittedName>
</protein>
<dbReference type="RefSeq" id="WP_013810248.1">
    <property type="nucleotide sequence ID" value="NC_015565.1"/>
</dbReference>
<reference evidence="3 4" key="1">
    <citation type="submission" date="2011-05" db="EMBL/GenBank/DDBJ databases">
        <title>Complete sequence of Desulfotomaculum carboxydivorans CO-1-SRB.</title>
        <authorList>
            <consortium name="US DOE Joint Genome Institute"/>
            <person name="Lucas S."/>
            <person name="Han J."/>
            <person name="Lapidus A."/>
            <person name="Cheng J.-F."/>
            <person name="Goodwin L."/>
            <person name="Pitluck S."/>
            <person name="Peters L."/>
            <person name="Mikhailova N."/>
            <person name="Lu M."/>
            <person name="Han C."/>
            <person name="Tapia R."/>
            <person name="Land M."/>
            <person name="Hauser L."/>
            <person name="Kyrpides N."/>
            <person name="Ivanova N."/>
            <person name="Pagani I."/>
            <person name="Stams A."/>
            <person name="Plugge C."/>
            <person name="Muyzer G."/>
            <person name="Kuever J."/>
            <person name="Parshina S."/>
            <person name="Ivanova A."/>
            <person name="Nazina T."/>
            <person name="Woyke T."/>
        </authorList>
    </citation>
    <scope>NUCLEOTIDE SEQUENCE [LARGE SCALE GENOMIC DNA]</scope>
    <source>
        <strain evidence="4">DSM 14880 / VKM B-2319 / CO-1-SRB</strain>
    </source>
</reference>
<dbReference type="STRING" id="868595.Desca_1560"/>
<evidence type="ECO:0000259" key="1">
    <source>
        <dbReference type="Pfam" id="PF12727"/>
    </source>
</evidence>
<sequence length="323" mass="36733">MEEISLTPEEVAIRLKIAKNTVYELIKRGDLPAYRVGRKIRVDLKDVEAYKKQGKKVELTLEDTAPVPGLTREVVPRQTINTANEIHDSRELVICGQDVLLDILTRHLERHPHGTRAFRHYVGSFPGLLALYQENVDMAAIHLWDGDTGVYNIPYVRRLLPGIPAMIIHLACRMQGFYVAKGNPKNIKDWHDLTRRDIRFINREKGSGTRVLLDEKLRLLGLDRRLINGYHVEGPSHLAIASAVARGDADVGLGNEKVSMQVRGIEFVPLQKEHYELVMKKEDIHKPCFQAVLEILQSREFKKELEGLGDYDLNETGKIVAEI</sequence>
<dbReference type="Gene3D" id="3.40.190.10">
    <property type="entry name" value="Periplasmic binding protein-like II"/>
    <property type="match status" value="1"/>
</dbReference>
<dbReference type="NCBIfam" id="TIGR01764">
    <property type="entry name" value="excise"/>
    <property type="match status" value="1"/>
</dbReference>
<evidence type="ECO:0000313" key="3">
    <source>
        <dbReference type="EMBL" id="AEF94414.1"/>
    </source>
</evidence>
<dbReference type="eggNOG" id="COG1910">
    <property type="taxonomic scope" value="Bacteria"/>
</dbReference>
<organism evidence="3 4">
    <name type="scientific">Desulfotomaculum nigrificans (strain DSM 14880 / VKM B-2319 / CO-1-SRB)</name>
    <name type="common">Desulfotomaculum carboxydivorans</name>
    <dbReference type="NCBI Taxonomy" id="868595"/>
    <lineage>
        <taxon>Bacteria</taxon>
        <taxon>Bacillati</taxon>
        <taxon>Bacillota</taxon>
        <taxon>Clostridia</taxon>
        <taxon>Eubacteriales</taxon>
        <taxon>Desulfotomaculaceae</taxon>
        <taxon>Desulfotomaculum</taxon>
    </lineage>
</organism>
<gene>
    <name evidence="3" type="ordered locus">Desca_1560</name>
</gene>
<dbReference type="SUPFAM" id="SSF46955">
    <property type="entry name" value="Putative DNA-binding domain"/>
    <property type="match status" value="1"/>
</dbReference>
<dbReference type="InterPro" id="IPR009061">
    <property type="entry name" value="DNA-bd_dom_put_sf"/>
</dbReference>
<dbReference type="GO" id="GO:0003677">
    <property type="term" value="F:DNA binding"/>
    <property type="evidence" value="ECO:0007669"/>
    <property type="project" value="InterPro"/>
</dbReference>
<dbReference type="AlphaFoldDB" id="F6B6P0"/>
<proteinExistence type="predicted"/>
<evidence type="ECO:0000259" key="2">
    <source>
        <dbReference type="Pfam" id="PF12728"/>
    </source>
</evidence>
<dbReference type="Proteomes" id="UP000009226">
    <property type="component" value="Chromosome"/>
</dbReference>
<dbReference type="SUPFAM" id="SSF53850">
    <property type="entry name" value="Periplasmic binding protein-like II"/>
    <property type="match status" value="1"/>
</dbReference>
<keyword evidence="4" id="KW-1185">Reference proteome</keyword>
<dbReference type="KEGG" id="dca:Desca_1560"/>
<dbReference type="PANTHER" id="PTHR38431">
    <property type="entry name" value="BLL2305 PROTEIN"/>
    <property type="match status" value="1"/>
</dbReference>
<name>F6B6P0_DESCC</name>